<sequence>MSFDEIIDRRGHLSGKWDMMEKIYGVAADEGLAMWVADMDFKSADPIQKAVRDMLDHGVYGYIGDYRPYKAAISWWMLNRHGWRVEPEWVFTTHGLINGVGLTLETFTNPGDGIVLFTPVYHAFARIIKSAGRKVVECPLVLNNDKYEMDFTTYDAQMTGNEKMVILCSPHNPGGRVWTERELRDLADFCKRHDLLLVSDEIHHDLVFNGAKHIPMPLAAPDIIDRLIMLTAPSKTFNIAGTHTGNVIIQDETLRARFAATMAAMGISPNNFGVAMTTAAYSAEGAVWADALVEYLDGNRKLFDKGINAIPGLKSMPMEATYLSWVDFSGTGMTREEYKSRVNKTAKIAVNYGSTFGKGGENYLRFNIGTPRALIKEAVDRMQKAFGDLQ</sequence>
<comment type="caution">
    <text evidence="7">The sequence shown here is derived from an EMBL/GenBank/DDBJ whole genome shotgun (WGS) entry which is preliminary data.</text>
</comment>
<dbReference type="SUPFAM" id="SSF53383">
    <property type="entry name" value="PLP-dependent transferases"/>
    <property type="match status" value="1"/>
</dbReference>
<comment type="similarity">
    <text evidence="5">Belongs to the class-II pyridoxal-phosphate-dependent aminotransferase family. MalY/PatB cystathionine beta-lyase subfamily.</text>
</comment>
<evidence type="ECO:0000256" key="4">
    <source>
        <dbReference type="ARBA" id="ARBA00023239"/>
    </source>
</evidence>
<dbReference type="PANTHER" id="PTHR43525">
    <property type="entry name" value="PROTEIN MALY"/>
    <property type="match status" value="1"/>
</dbReference>
<dbReference type="InterPro" id="IPR004839">
    <property type="entry name" value="Aminotransferase_I/II_large"/>
</dbReference>
<keyword evidence="8" id="KW-1185">Reference proteome</keyword>
<dbReference type="Gene3D" id="3.90.1150.10">
    <property type="entry name" value="Aspartate Aminotransferase, domain 1"/>
    <property type="match status" value="1"/>
</dbReference>
<dbReference type="EC" id="4.4.1.13" evidence="2"/>
<dbReference type="GO" id="GO:0047804">
    <property type="term" value="F:cysteine-S-conjugate beta-lyase activity"/>
    <property type="evidence" value="ECO:0007669"/>
    <property type="project" value="UniProtKB-EC"/>
</dbReference>
<dbReference type="CDD" id="cd00609">
    <property type="entry name" value="AAT_like"/>
    <property type="match status" value="1"/>
</dbReference>
<dbReference type="Pfam" id="PF00155">
    <property type="entry name" value="Aminotran_1_2"/>
    <property type="match status" value="1"/>
</dbReference>
<dbReference type="InterPro" id="IPR015422">
    <property type="entry name" value="PyrdxlP-dep_Trfase_small"/>
</dbReference>
<name>A0ABV5JHA2_9RHOB</name>
<keyword evidence="4 7" id="KW-0456">Lyase</keyword>
<dbReference type="Gene3D" id="3.40.640.10">
    <property type="entry name" value="Type I PLP-dependent aspartate aminotransferase-like (Major domain)"/>
    <property type="match status" value="1"/>
</dbReference>
<evidence type="ECO:0000256" key="1">
    <source>
        <dbReference type="ARBA" id="ARBA00001933"/>
    </source>
</evidence>
<organism evidence="7 8">
    <name type="scientific">Pseudohalocynthiibacter aestuariivivens</name>
    <dbReference type="NCBI Taxonomy" id="1591409"/>
    <lineage>
        <taxon>Bacteria</taxon>
        <taxon>Pseudomonadati</taxon>
        <taxon>Pseudomonadota</taxon>
        <taxon>Alphaproteobacteria</taxon>
        <taxon>Rhodobacterales</taxon>
        <taxon>Paracoccaceae</taxon>
        <taxon>Pseudohalocynthiibacter</taxon>
    </lineage>
</organism>
<evidence type="ECO:0000259" key="6">
    <source>
        <dbReference type="Pfam" id="PF00155"/>
    </source>
</evidence>
<protein>
    <recommendedName>
        <fullName evidence="2">cysteine-S-conjugate beta-lyase</fullName>
        <ecNumber evidence="2">4.4.1.13</ecNumber>
    </recommendedName>
</protein>
<feature type="domain" description="Aminotransferase class I/classII large" evidence="6">
    <location>
        <begin position="60"/>
        <end position="381"/>
    </location>
</feature>
<evidence type="ECO:0000256" key="2">
    <source>
        <dbReference type="ARBA" id="ARBA00012224"/>
    </source>
</evidence>
<dbReference type="InterPro" id="IPR027619">
    <property type="entry name" value="C-S_lyase_PatB-like"/>
</dbReference>
<evidence type="ECO:0000313" key="8">
    <source>
        <dbReference type="Proteomes" id="UP001589683"/>
    </source>
</evidence>
<dbReference type="PANTHER" id="PTHR43525:SF1">
    <property type="entry name" value="PROTEIN MALY"/>
    <property type="match status" value="1"/>
</dbReference>
<dbReference type="NCBIfam" id="TIGR04350">
    <property type="entry name" value="C_S_lyase_PatB"/>
    <property type="match status" value="1"/>
</dbReference>
<keyword evidence="3" id="KW-0663">Pyridoxal phosphate</keyword>
<dbReference type="RefSeq" id="WP_213887148.1">
    <property type="nucleotide sequence ID" value="NZ_JAGFNU010000001.1"/>
</dbReference>
<dbReference type="EMBL" id="JBHMEA010000044">
    <property type="protein sequence ID" value="MFB9232845.1"/>
    <property type="molecule type" value="Genomic_DNA"/>
</dbReference>
<evidence type="ECO:0000256" key="5">
    <source>
        <dbReference type="ARBA" id="ARBA00037974"/>
    </source>
</evidence>
<dbReference type="InterPro" id="IPR015424">
    <property type="entry name" value="PyrdxlP-dep_Trfase"/>
</dbReference>
<dbReference type="InterPro" id="IPR015421">
    <property type="entry name" value="PyrdxlP-dep_Trfase_major"/>
</dbReference>
<accession>A0ABV5JHA2</accession>
<dbReference type="Proteomes" id="UP001589683">
    <property type="component" value="Unassembled WGS sequence"/>
</dbReference>
<dbReference type="InterPro" id="IPR051798">
    <property type="entry name" value="Class-II_PLP-Dep_Aminotrans"/>
</dbReference>
<evidence type="ECO:0000313" key="7">
    <source>
        <dbReference type="EMBL" id="MFB9232845.1"/>
    </source>
</evidence>
<comment type="cofactor">
    <cofactor evidence="1">
        <name>pyridoxal 5'-phosphate</name>
        <dbReference type="ChEBI" id="CHEBI:597326"/>
    </cofactor>
</comment>
<gene>
    <name evidence="7" type="ORF">ACFFUT_13720</name>
</gene>
<proteinExistence type="inferred from homology"/>
<evidence type="ECO:0000256" key="3">
    <source>
        <dbReference type="ARBA" id="ARBA00022898"/>
    </source>
</evidence>
<reference evidence="7 8" key="1">
    <citation type="submission" date="2024-09" db="EMBL/GenBank/DDBJ databases">
        <authorList>
            <person name="Sun Q."/>
            <person name="Mori K."/>
        </authorList>
    </citation>
    <scope>NUCLEOTIDE SEQUENCE [LARGE SCALE GENOMIC DNA]</scope>
    <source>
        <strain evidence="7 8">CECT 8726</strain>
    </source>
</reference>